<comment type="caution">
    <text evidence="1">The sequence shown here is derived from an EMBL/GenBank/DDBJ whole genome shotgun (WGS) entry which is preliminary data.</text>
</comment>
<evidence type="ECO:0000313" key="1">
    <source>
        <dbReference type="EMBL" id="KXH37772.1"/>
    </source>
</evidence>
<dbReference type="Proteomes" id="UP000070121">
    <property type="component" value="Unassembled WGS sequence"/>
</dbReference>
<dbReference type="EMBL" id="JFFI01002303">
    <property type="protein sequence ID" value="KXH37772.1"/>
    <property type="molecule type" value="Genomic_DNA"/>
</dbReference>
<sequence length="178" mass="19641">MNPSILQIRPKIKAVAALGRCCRLKPDQTRPDQTPDHVCTATLSLAFPALQPLLQGANAHVTRLTNIDAPILEFDFLYSSDLERSSVAPPSVALTDRLLPRPSDPAAPGITLAVDCPAARLTCQVARDVTANFFNAAQRSPRPLKVLKRYPLRFEWSSSSRHHPYASRISPSRLRPNK</sequence>
<protein>
    <submittedName>
        <fullName evidence="1">Uncharacterized protein</fullName>
    </submittedName>
</protein>
<organism evidence="1 2">
    <name type="scientific">Colletotrichum salicis</name>
    <dbReference type="NCBI Taxonomy" id="1209931"/>
    <lineage>
        <taxon>Eukaryota</taxon>
        <taxon>Fungi</taxon>
        <taxon>Dikarya</taxon>
        <taxon>Ascomycota</taxon>
        <taxon>Pezizomycotina</taxon>
        <taxon>Sordariomycetes</taxon>
        <taxon>Hypocreomycetidae</taxon>
        <taxon>Glomerellales</taxon>
        <taxon>Glomerellaceae</taxon>
        <taxon>Colletotrichum</taxon>
        <taxon>Colletotrichum acutatum species complex</taxon>
    </lineage>
</organism>
<accession>A0A135SPG0</accession>
<name>A0A135SPG0_9PEZI</name>
<reference evidence="1 2" key="1">
    <citation type="submission" date="2014-02" db="EMBL/GenBank/DDBJ databases">
        <title>The genome sequence of Colletotrichum salicis CBS 607.94.</title>
        <authorList>
            <person name="Baroncelli R."/>
            <person name="Thon M.R."/>
        </authorList>
    </citation>
    <scope>NUCLEOTIDE SEQUENCE [LARGE SCALE GENOMIC DNA]</scope>
    <source>
        <strain evidence="1 2">CBS 607.94</strain>
    </source>
</reference>
<keyword evidence="2" id="KW-1185">Reference proteome</keyword>
<proteinExistence type="predicted"/>
<dbReference type="AlphaFoldDB" id="A0A135SPG0"/>
<evidence type="ECO:0000313" key="2">
    <source>
        <dbReference type="Proteomes" id="UP000070121"/>
    </source>
</evidence>
<gene>
    <name evidence="1" type="ORF">CSAL01_08929</name>
</gene>